<dbReference type="OrthoDB" id="9149532at2"/>
<name>A0A3R8SYF8_9BURK</name>
<gene>
    <name evidence="1" type="ORF">EIP75_23295</name>
</gene>
<organism evidence="1 2">
    <name type="scientific">Aquabacterium soli</name>
    <dbReference type="NCBI Taxonomy" id="2493092"/>
    <lineage>
        <taxon>Bacteria</taxon>
        <taxon>Pseudomonadati</taxon>
        <taxon>Pseudomonadota</taxon>
        <taxon>Betaproteobacteria</taxon>
        <taxon>Burkholderiales</taxon>
        <taxon>Aquabacterium</taxon>
    </lineage>
</organism>
<dbReference type="Proteomes" id="UP000269265">
    <property type="component" value="Unassembled WGS sequence"/>
</dbReference>
<accession>A0A3R8SYF8</accession>
<dbReference type="AlphaFoldDB" id="A0A3R8SYF8"/>
<sequence length="109" mass="11928">MWPDLQGVSNVLVNGTPVQRMIPASVIAVDVQPGRHVVRADPMDEDGSITVDVQAGQVVALELRKTNWSPRRFVVREIKPEIAKTLMRGADTLGVFRVSPPESSAERPS</sequence>
<reference evidence="1 2" key="1">
    <citation type="submission" date="2018-12" db="EMBL/GenBank/DDBJ databases">
        <title>The whole draft genome of Aquabacterium sp. SJQ9.</title>
        <authorList>
            <person name="Sun L."/>
            <person name="Gao X."/>
            <person name="Chen W."/>
            <person name="Huang K."/>
        </authorList>
    </citation>
    <scope>NUCLEOTIDE SEQUENCE [LARGE SCALE GENOMIC DNA]</scope>
    <source>
        <strain evidence="1 2">SJQ9</strain>
    </source>
</reference>
<keyword evidence="2" id="KW-1185">Reference proteome</keyword>
<comment type="caution">
    <text evidence="1">The sequence shown here is derived from an EMBL/GenBank/DDBJ whole genome shotgun (WGS) entry which is preliminary data.</text>
</comment>
<dbReference type="RefSeq" id="WP_125245585.1">
    <property type="nucleotide sequence ID" value="NZ_RSED01000037.1"/>
</dbReference>
<evidence type="ECO:0008006" key="3">
    <source>
        <dbReference type="Google" id="ProtNLM"/>
    </source>
</evidence>
<dbReference type="EMBL" id="RSED01000037">
    <property type="protein sequence ID" value="RRR99970.1"/>
    <property type="molecule type" value="Genomic_DNA"/>
</dbReference>
<proteinExistence type="predicted"/>
<evidence type="ECO:0000313" key="1">
    <source>
        <dbReference type="EMBL" id="RRR99970.1"/>
    </source>
</evidence>
<evidence type="ECO:0000313" key="2">
    <source>
        <dbReference type="Proteomes" id="UP000269265"/>
    </source>
</evidence>
<protein>
    <recommendedName>
        <fullName evidence="3">PEGA domain-containing protein</fullName>
    </recommendedName>
</protein>